<dbReference type="CDD" id="cd00158">
    <property type="entry name" value="RHOD"/>
    <property type="match status" value="1"/>
</dbReference>
<dbReference type="InterPro" id="IPR001763">
    <property type="entry name" value="Rhodanese-like_dom"/>
</dbReference>
<evidence type="ECO:0000313" key="3">
    <source>
        <dbReference type="Proteomes" id="UP000721415"/>
    </source>
</evidence>
<dbReference type="SMART" id="SM00450">
    <property type="entry name" value="RHOD"/>
    <property type="match status" value="1"/>
</dbReference>
<dbReference type="SUPFAM" id="SSF52821">
    <property type="entry name" value="Rhodanese/Cell cycle control phosphatase"/>
    <property type="match status" value="2"/>
</dbReference>
<dbReference type="RefSeq" id="WP_197115835.1">
    <property type="nucleotide sequence ID" value="NZ_JACBXQ010000005.1"/>
</dbReference>
<dbReference type="Proteomes" id="UP000721415">
    <property type="component" value="Unassembled WGS sequence"/>
</dbReference>
<dbReference type="Gene3D" id="3.40.250.10">
    <property type="entry name" value="Rhodanese-like domain"/>
    <property type="match status" value="2"/>
</dbReference>
<comment type="caution">
    <text evidence="2">The sequence shown here is derived from an EMBL/GenBank/DDBJ whole genome shotgun (WGS) entry which is preliminary data.</text>
</comment>
<dbReference type="PROSITE" id="PS50206">
    <property type="entry name" value="RHODANESE_3"/>
    <property type="match status" value="1"/>
</dbReference>
<dbReference type="InterPro" id="IPR050229">
    <property type="entry name" value="GlpE_sulfurtransferase"/>
</dbReference>
<feature type="domain" description="Rhodanese" evidence="1">
    <location>
        <begin position="98"/>
        <end position="185"/>
    </location>
</feature>
<sequence>MATNIIDLRSAQNFRASHLPESINLNENNFLKYAKALFNEGDYFTFITSESLEVDFTRIQNQLKEWKMEMGESRPIESFTDTGFESLQVINAQDFLALTDDYLLLDVRTSEEITRPAPEKNLVHIPLAELNKELAQLEQGKPIYTLCGSGTRATVAASILKKAGMEAIVIDGGIAAVNEALSRKD</sequence>
<proteinExistence type="predicted"/>
<gene>
    <name evidence="2" type="ORF">HZY91_08450</name>
</gene>
<dbReference type="Pfam" id="PF00581">
    <property type="entry name" value="Rhodanese"/>
    <property type="match status" value="2"/>
</dbReference>
<keyword evidence="3" id="KW-1185">Reference proteome</keyword>
<accession>A0ABS0LRX2</accession>
<name>A0ABS0LRX2_9LACT</name>
<reference evidence="2 3" key="1">
    <citation type="submission" date="2020-07" db="EMBL/GenBank/DDBJ databases">
        <title>Facklamia lactis sp. nov., isolated from raw milk.</title>
        <authorList>
            <person name="Doll E.V."/>
            <person name="Huptas C."/>
            <person name="Staib L."/>
            <person name="Wenning M."/>
            <person name="Scherer S."/>
        </authorList>
    </citation>
    <scope>NUCLEOTIDE SEQUENCE [LARGE SCALE GENOMIC DNA]</scope>
    <source>
        <strain evidence="2 3">DSM 111018</strain>
    </source>
</reference>
<evidence type="ECO:0000259" key="1">
    <source>
        <dbReference type="PROSITE" id="PS50206"/>
    </source>
</evidence>
<protein>
    <recommendedName>
        <fullName evidence="1">Rhodanese domain-containing protein</fullName>
    </recommendedName>
</protein>
<dbReference type="InterPro" id="IPR036873">
    <property type="entry name" value="Rhodanese-like_dom_sf"/>
</dbReference>
<organism evidence="2 3">
    <name type="scientific">Facklamia lactis</name>
    <dbReference type="NCBI Taxonomy" id="2749967"/>
    <lineage>
        <taxon>Bacteria</taxon>
        <taxon>Bacillati</taxon>
        <taxon>Bacillota</taxon>
        <taxon>Bacilli</taxon>
        <taxon>Lactobacillales</taxon>
        <taxon>Aerococcaceae</taxon>
        <taxon>Facklamia</taxon>
    </lineage>
</organism>
<dbReference type="PANTHER" id="PTHR43031">
    <property type="entry name" value="FAD-DEPENDENT OXIDOREDUCTASE"/>
    <property type="match status" value="1"/>
</dbReference>
<evidence type="ECO:0000313" key="2">
    <source>
        <dbReference type="EMBL" id="MBG9986916.1"/>
    </source>
</evidence>
<dbReference type="PANTHER" id="PTHR43031:SF16">
    <property type="entry name" value="OXIDOREDUCTASE"/>
    <property type="match status" value="1"/>
</dbReference>
<dbReference type="EMBL" id="JACBXQ010000005">
    <property type="protein sequence ID" value="MBG9986916.1"/>
    <property type="molecule type" value="Genomic_DNA"/>
</dbReference>